<dbReference type="InterPro" id="IPR008991">
    <property type="entry name" value="Translation_prot_SH3-like_sf"/>
</dbReference>
<keyword evidence="2" id="KW-0805">Transcription regulation</keyword>
<gene>
    <name evidence="5" type="ORF">D3H65_25290</name>
</gene>
<dbReference type="NCBIfam" id="NF033644">
    <property type="entry name" value="antiterm_UpxY"/>
    <property type="match status" value="1"/>
</dbReference>
<dbReference type="Pfam" id="PF02357">
    <property type="entry name" value="NusG"/>
    <property type="match status" value="1"/>
</dbReference>
<evidence type="ECO:0000256" key="1">
    <source>
        <dbReference type="ARBA" id="ARBA00022814"/>
    </source>
</evidence>
<dbReference type="PANTHER" id="PTHR30265">
    <property type="entry name" value="RHO-INTERACTING TRANSCRIPTION TERMINATION FACTOR NUSG"/>
    <property type="match status" value="1"/>
</dbReference>
<evidence type="ECO:0000259" key="4">
    <source>
        <dbReference type="SMART" id="SM00738"/>
    </source>
</evidence>
<dbReference type="InterPro" id="IPR006645">
    <property type="entry name" value="NGN-like_dom"/>
</dbReference>
<dbReference type="InterPro" id="IPR036735">
    <property type="entry name" value="NGN_dom_sf"/>
</dbReference>
<evidence type="ECO:0000313" key="6">
    <source>
        <dbReference type="Proteomes" id="UP000263900"/>
    </source>
</evidence>
<dbReference type="Proteomes" id="UP000263900">
    <property type="component" value="Chromosome"/>
</dbReference>
<name>A0A3B7MSH9_9BACT</name>
<dbReference type="SUPFAM" id="SSF82679">
    <property type="entry name" value="N-utilization substance G protein NusG, N-terminal domain"/>
    <property type="match status" value="1"/>
</dbReference>
<dbReference type="AlphaFoldDB" id="A0A3B7MSH9"/>
<dbReference type="InterPro" id="IPR043425">
    <property type="entry name" value="NusG-like"/>
</dbReference>
<accession>A0A3B7MSH9</accession>
<dbReference type="CDD" id="cd09895">
    <property type="entry name" value="NGN_SP_UpxY"/>
    <property type="match status" value="1"/>
</dbReference>
<organism evidence="5 6">
    <name type="scientific">Paraflavitalea soli</name>
    <dbReference type="NCBI Taxonomy" id="2315862"/>
    <lineage>
        <taxon>Bacteria</taxon>
        <taxon>Pseudomonadati</taxon>
        <taxon>Bacteroidota</taxon>
        <taxon>Chitinophagia</taxon>
        <taxon>Chitinophagales</taxon>
        <taxon>Chitinophagaceae</taxon>
        <taxon>Paraflavitalea</taxon>
    </lineage>
</organism>
<evidence type="ECO:0000256" key="3">
    <source>
        <dbReference type="ARBA" id="ARBA00023163"/>
    </source>
</evidence>
<dbReference type="PANTHER" id="PTHR30265:SF4">
    <property type="entry name" value="KOW MOTIF FAMILY PROTEIN, EXPRESSED"/>
    <property type="match status" value="1"/>
</dbReference>
<evidence type="ECO:0000256" key="2">
    <source>
        <dbReference type="ARBA" id="ARBA00023015"/>
    </source>
</evidence>
<dbReference type="Gene3D" id="3.30.70.940">
    <property type="entry name" value="NusG, N-terminal domain"/>
    <property type="match status" value="1"/>
</dbReference>
<dbReference type="EMBL" id="CP032157">
    <property type="protein sequence ID" value="AXY77088.1"/>
    <property type="molecule type" value="Genomic_DNA"/>
</dbReference>
<keyword evidence="1" id="KW-0889">Transcription antitermination</keyword>
<dbReference type="SUPFAM" id="SSF50104">
    <property type="entry name" value="Translation proteins SH3-like domain"/>
    <property type="match status" value="1"/>
</dbReference>
<dbReference type="KEGG" id="pseg:D3H65_25290"/>
<keyword evidence="6" id="KW-1185">Reference proteome</keyword>
<feature type="domain" description="NusG-like N-terminal" evidence="4">
    <location>
        <begin position="7"/>
        <end position="104"/>
    </location>
</feature>
<keyword evidence="3" id="KW-0804">Transcription</keyword>
<dbReference type="GO" id="GO:0006354">
    <property type="term" value="P:DNA-templated transcription elongation"/>
    <property type="evidence" value="ECO:0007669"/>
    <property type="project" value="InterPro"/>
</dbReference>
<dbReference type="OrthoDB" id="9796143at2"/>
<reference evidence="5 6" key="1">
    <citation type="submission" date="2018-09" db="EMBL/GenBank/DDBJ databases">
        <title>Genome sequencing of strain 6GH32-13.</title>
        <authorList>
            <person name="Weon H.-Y."/>
            <person name="Heo J."/>
            <person name="Kwon S.-W."/>
        </authorList>
    </citation>
    <scope>NUCLEOTIDE SEQUENCE [LARGE SCALE GENOMIC DNA]</scope>
    <source>
        <strain evidence="5 6">5GH32-13</strain>
    </source>
</reference>
<dbReference type="RefSeq" id="WP_119052964.1">
    <property type="nucleotide sequence ID" value="NZ_CP032157.1"/>
</dbReference>
<protein>
    <submittedName>
        <fullName evidence="5">UpxY family transcription antiterminator</fullName>
    </submittedName>
</protein>
<evidence type="ECO:0000313" key="5">
    <source>
        <dbReference type="EMBL" id="AXY77088.1"/>
    </source>
</evidence>
<proteinExistence type="predicted"/>
<sequence length="171" mass="19913">MASNGTIRKWYAVYTKPRWEKKAHALLVEKGIECYCPLNKVHRKWSDRIKVVEEPLFKSYVFVRVNEEEKTPVRMVNGVVNFVYWQGKPALIRDKEIFAIRKFLNEYENVEVRQVDIAPEATVVVEQGVLMGKKGTVKRVLRKKVEVLIESIGFTLTAYIDKSKVVVIEKQ</sequence>
<dbReference type="SMART" id="SM00738">
    <property type="entry name" value="NGN"/>
    <property type="match status" value="1"/>
</dbReference>
<dbReference type="GO" id="GO:0031564">
    <property type="term" value="P:transcription antitermination"/>
    <property type="evidence" value="ECO:0007669"/>
    <property type="project" value="UniProtKB-KW"/>
</dbReference>